<organism evidence="1 2">
    <name type="scientific">Burkholderia vietnamiensis (strain G4 / LMG 22486)</name>
    <name type="common">Burkholderia cepacia (strain R1808)</name>
    <dbReference type="NCBI Taxonomy" id="269482"/>
    <lineage>
        <taxon>Bacteria</taxon>
        <taxon>Pseudomonadati</taxon>
        <taxon>Pseudomonadota</taxon>
        <taxon>Betaproteobacteria</taxon>
        <taxon>Burkholderiales</taxon>
        <taxon>Burkholderiaceae</taxon>
        <taxon>Burkholderia</taxon>
        <taxon>Burkholderia cepacia complex</taxon>
    </lineage>
</organism>
<reference evidence="1 2" key="1">
    <citation type="submission" date="2007-03" db="EMBL/GenBank/DDBJ databases">
        <title>Complete sequence of plasmid pBVIE01 of Burkholderia vietnamiensis G4.</title>
        <authorList>
            <consortium name="US DOE Joint Genome Institute"/>
            <person name="Copeland A."/>
            <person name="Lucas S."/>
            <person name="Lapidus A."/>
            <person name="Barry K."/>
            <person name="Detter J.C."/>
            <person name="Glavina del Rio T."/>
            <person name="Hammon N."/>
            <person name="Israni S."/>
            <person name="Dalin E."/>
            <person name="Tice H."/>
            <person name="Pitluck S."/>
            <person name="Chain P."/>
            <person name="Malfatti S."/>
            <person name="Shin M."/>
            <person name="Vergez L."/>
            <person name="Schmutz J."/>
            <person name="Larimer F."/>
            <person name="Land M."/>
            <person name="Hauser L."/>
            <person name="Kyrpides N."/>
            <person name="Tiedje J."/>
            <person name="Richardson P."/>
        </authorList>
    </citation>
    <scope>NUCLEOTIDE SEQUENCE [LARGE SCALE GENOMIC DNA]</scope>
    <source>
        <strain evidence="2">G4 / LMG 22486</strain>
        <plasmid evidence="1 2">pBVIE01</plasmid>
    </source>
</reference>
<dbReference type="EMBL" id="CP000617">
    <property type="protein sequence ID" value="ABO59817.1"/>
    <property type="molecule type" value="Genomic_DNA"/>
</dbReference>
<proteinExistence type="predicted"/>
<dbReference type="KEGG" id="bvi:Bcep1808_6930"/>
<name>A4JU64_BURVG</name>
<geneLocation type="plasmid" evidence="1 2">
    <name>pBVIE01</name>
</geneLocation>
<protein>
    <submittedName>
        <fullName evidence="1">Uncharacterized protein</fullName>
    </submittedName>
</protein>
<dbReference type="AlphaFoldDB" id="A4JU64"/>
<evidence type="ECO:0000313" key="1">
    <source>
        <dbReference type="EMBL" id="ABO59817.1"/>
    </source>
</evidence>
<gene>
    <name evidence="1" type="ordered locus">Bcep1808_6930</name>
</gene>
<dbReference type="Proteomes" id="UP000002287">
    <property type="component" value="Plasmid pBVIE01"/>
</dbReference>
<accession>A4JU64</accession>
<dbReference type="HOGENOM" id="CLU_979596_0_0_4"/>
<sequence>MVFIEGGVSERVLVRGESIQGVHFERALYVALTQYRSIIRQPERAFVQRADMRRVSPEARTVQVDRSEEPDEAVIPVALNTLDNRNPVDVQIIAALNGGVVLGEADVRVIRDEFARAAEFDRRAIRVSSLGADPMNKGHSFPLGVGFTRMTKRASQRLDASVRRAGQAVKLYQRAEQARNFALALLAGKGTRADALRRRQMQSTTQELLIRELLGWVKGKSIMQLGVTRVNRDRDGYPVSFTIEGQGIVKGVSDKVDVVREFFAGNKLAFRSLVDRIRLSTT</sequence>
<keyword evidence="1" id="KW-0614">Plasmid</keyword>
<evidence type="ECO:0000313" key="2">
    <source>
        <dbReference type="Proteomes" id="UP000002287"/>
    </source>
</evidence>